<feature type="domain" description="Non-reducing end beta-L-arabinofuranosidase-like GH127 catalytic" evidence="1">
    <location>
        <begin position="10"/>
        <end position="389"/>
    </location>
</feature>
<evidence type="ECO:0000313" key="5">
    <source>
        <dbReference type="Proteomes" id="UP001597262"/>
    </source>
</evidence>
<comment type="caution">
    <text evidence="4">The sequence shown here is derived from an EMBL/GenBank/DDBJ whole genome shotgun (WGS) entry which is preliminary data.</text>
</comment>
<feature type="domain" description="Non-reducing end beta-L-arabinofuranosidase-like GH127 middle" evidence="3">
    <location>
        <begin position="400"/>
        <end position="494"/>
    </location>
</feature>
<protein>
    <submittedName>
        <fullName evidence="4">Beta-L-arabinofuranosidase domain-containing protein</fullName>
    </submittedName>
</protein>
<dbReference type="Pfam" id="PF07944">
    <property type="entry name" value="Beta-AFase-like_GH127_cat"/>
    <property type="match status" value="1"/>
</dbReference>
<evidence type="ECO:0000313" key="4">
    <source>
        <dbReference type="EMBL" id="MFD1177898.1"/>
    </source>
</evidence>
<sequence>MAAQAFSLKQVRILSGPLKHAMELNGAYLLKLDADRLLSRFREYAGLEPKAAHYEGWEAMGISGHTLGHYLSGCSLMYASTGESAYLERVNYVLNELDLCQKAHGNGFISGIPRGKELFEEIKAGDIRSQGFDLNGGWVPLYTMHKLFAGLRDAYRLTDSRKALEMEILLGKWLEDVFSPLSNEQIQRVLHCEFGGMNEVLTDLAVDSNQAQFLSLAEKFYHGEVLNDLASHKDTLSGRHANTQIPKIIGAARQYEVTGKSKYGEISRFFWDRVVHHHSYVIGGNSYNEHFGDPGKLNDRLGEGTCETCNTYNMLKLTRHMFQWDAEAAYADYYERAMFNHVLASQEPEDGRVCYFVSLEMGGHKSFNTQFDSFTCCVGSGMENHALYGSALYFHTDNAIYVNQYVGSSVDWHEQGVKLIQETAFPTKGSGKLTLQLEQPKLFTLKLRCPHWAGRGMSVIVNGEPLEITAVPSSYVDIEREWHDGDIVEYMIPMTLRTESMPDNAKRIAFMYGPLVLAGDLGPIQSDEKEQQMLASVIIGTPDTITANLVPKQGTEARFLMNGIGLSQDWELRPFYEMYDRRYTVYWDSFTSEEWQREETAYRTALEANRQLEKRTIDFVQPAEMQPERDHQFEGEHVGLGSIYNRKYRDTWPNGWFSFVMKVLSDEPVALAVTYLKGSAPLTDFEITANGHPLGLGDLASEEMDKFETYMYEIPTQAIQGQTETTVKFSAHSGCKVARVAGLRTVRKDK</sequence>
<dbReference type="SUPFAM" id="SSF48208">
    <property type="entry name" value="Six-hairpin glycosidases"/>
    <property type="match status" value="1"/>
</dbReference>
<dbReference type="PANTHER" id="PTHR31151">
    <property type="entry name" value="PROLINE-TRNA LIGASE (DUF1680)"/>
    <property type="match status" value="1"/>
</dbReference>
<evidence type="ECO:0000259" key="2">
    <source>
        <dbReference type="Pfam" id="PF20620"/>
    </source>
</evidence>
<gene>
    <name evidence="4" type="ORF">ACFQ3W_16530</name>
</gene>
<accession>A0ABW3RZC4</accession>
<feature type="domain" description="Glycoside hydrolase GH146 substrate-binding" evidence="2">
    <location>
        <begin position="611"/>
        <end position="745"/>
    </location>
</feature>
<keyword evidence="5" id="KW-1185">Reference proteome</keyword>
<dbReference type="Proteomes" id="UP001597262">
    <property type="component" value="Unassembled WGS sequence"/>
</dbReference>
<evidence type="ECO:0000259" key="1">
    <source>
        <dbReference type="Pfam" id="PF07944"/>
    </source>
</evidence>
<evidence type="ECO:0000259" key="3">
    <source>
        <dbReference type="Pfam" id="PF20736"/>
    </source>
</evidence>
<dbReference type="Pfam" id="PF20736">
    <property type="entry name" value="Glyco_hydro127M"/>
    <property type="match status" value="1"/>
</dbReference>
<dbReference type="InterPro" id="IPR008928">
    <property type="entry name" value="6-hairpin_glycosidase_sf"/>
</dbReference>
<dbReference type="InterPro" id="IPR046544">
    <property type="entry name" value="GH146_SB_dom"/>
</dbReference>
<dbReference type="PANTHER" id="PTHR31151:SF0">
    <property type="entry name" value="PROLINE-TRNA LIGASE (DUF1680)"/>
    <property type="match status" value="1"/>
</dbReference>
<dbReference type="InterPro" id="IPR012878">
    <property type="entry name" value="Beta-AFase-like_GH127_cat"/>
</dbReference>
<dbReference type="RefSeq" id="WP_379320346.1">
    <property type="nucleotide sequence ID" value="NZ_JBHTLM010000012.1"/>
</dbReference>
<reference evidence="5" key="1">
    <citation type="journal article" date="2019" name="Int. J. Syst. Evol. Microbiol.">
        <title>The Global Catalogue of Microorganisms (GCM) 10K type strain sequencing project: providing services to taxonomists for standard genome sequencing and annotation.</title>
        <authorList>
            <consortium name="The Broad Institute Genomics Platform"/>
            <consortium name="The Broad Institute Genome Sequencing Center for Infectious Disease"/>
            <person name="Wu L."/>
            <person name="Ma J."/>
        </authorList>
    </citation>
    <scope>NUCLEOTIDE SEQUENCE [LARGE SCALE GENOMIC DNA]</scope>
    <source>
        <strain evidence="5">CCUG 59189</strain>
    </source>
</reference>
<proteinExistence type="predicted"/>
<organism evidence="4 5">
    <name type="scientific">Paenibacillus puldeungensis</name>
    <dbReference type="NCBI Taxonomy" id="696536"/>
    <lineage>
        <taxon>Bacteria</taxon>
        <taxon>Bacillati</taxon>
        <taxon>Bacillota</taxon>
        <taxon>Bacilli</taxon>
        <taxon>Bacillales</taxon>
        <taxon>Paenibacillaceae</taxon>
        <taxon>Paenibacillus</taxon>
    </lineage>
</organism>
<dbReference type="InterPro" id="IPR049046">
    <property type="entry name" value="Beta-AFase-like_GH127_middle"/>
</dbReference>
<name>A0ABW3RZC4_9BACL</name>
<dbReference type="Pfam" id="PF20620">
    <property type="entry name" value="DUF6805"/>
    <property type="match status" value="1"/>
</dbReference>
<dbReference type="EMBL" id="JBHTLM010000012">
    <property type="protein sequence ID" value="MFD1177898.1"/>
    <property type="molecule type" value="Genomic_DNA"/>
</dbReference>